<evidence type="ECO:0000256" key="3">
    <source>
        <dbReference type="SAM" id="SignalP"/>
    </source>
</evidence>
<keyword evidence="2" id="KW-0862">Zinc</keyword>
<keyword evidence="2" id="KW-0479">Metal-binding</keyword>
<proteinExistence type="predicted"/>
<dbReference type="InterPro" id="IPR011042">
    <property type="entry name" value="6-blade_b-propeller_TolB-like"/>
</dbReference>
<dbReference type="EMBL" id="ABVL01000002">
    <property type="protein sequence ID" value="EDY21822.1"/>
    <property type="molecule type" value="Genomic_DNA"/>
</dbReference>
<evidence type="ECO:0000256" key="2">
    <source>
        <dbReference type="PIRSR" id="PIRSR605511-2"/>
    </source>
</evidence>
<evidence type="ECO:0000259" key="4">
    <source>
        <dbReference type="Pfam" id="PF08450"/>
    </source>
</evidence>
<reference evidence="5 6" key="1">
    <citation type="journal article" date="2011" name="J. Bacteriol.">
        <title>Genome sequence of Chthoniobacter flavus Ellin428, an aerobic heterotrophic soil bacterium.</title>
        <authorList>
            <person name="Kant R."/>
            <person name="van Passel M.W."/>
            <person name="Palva A."/>
            <person name="Lucas S."/>
            <person name="Lapidus A."/>
            <person name="Glavina Del Rio T."/>
            <person name="Dalin E."/>
            <person name="Tice H."/>
            <person name="Bruce D."/>
            <person name="Goodwin L."/>
            <person name="Pitluck S."/>
            <person name="Larimer F.W."/>
            <person name="Land M.L."/>
            <person name="Hauser L."/>
            <person name="Sangwan P."/>
            <person name="de Vos W.M."/>
            <person name="Janssen P.H."/>
            <person name="Smidt H."/>
        </authorList>
    </citation>
    <scope>NUCLEOTIDE SEQUENCE [LARGE SCALE GENOMIC DNA]</scope>
    <source>
        <strain evidence="5 6">Ellin428</strain>
    </source>
</reference>
<dbReference type="PANTHER" id="PTHR47572:SF5">
    <property type="entry name" value="BLR2277 PROTEIN"/>
    <property type="match status" value="1"/>
</dbReference>
<evidence type="ECO:0000313" key="6">
    <source>
        <dbReference type="Proteomes" id="UP000005824"/>
    </source>
</evidence>
<feature type="binding site" evidence="2">
    <location>
        <position position="129"/>
    </location>
    <ligand>
        <name>substrate</name>
    </ligand>
</feature>
<feature type="active site" description="Proton donor/acceptor" evidence="1">
    <location>
        <position position="220"/>
    </location>
</feature>
<evidence type="ECO:0000256" key="1">
    <source>
        <dbReference type="PIRSR" id="PIRSR605511-1"/>
    </source>
</evidence>
<dbReference type="PANTHER" id="PTHR47572">
    <property type="entry name" value="LIPOPROTEIN-RELATED"/>
    <property type="match status" value="1"/>
</dbReference>
<dbReference type="Pfam" id="PF08450">
    <property type="entry name" value="SGL"/>
    <property type="match status" value="1"/>
</dbReference>
<keyword evidence="6" id="KW-1185">Reference proteome</keyword>
<feature type="binding site" evidence="2">
    <location>
        <position position="220"/>
    </location>
    <ligand>
        <name>a divalent metal cation</name>
        <dbReference type="ChEBI" id="CHEBI:60240"/>
    </ligand>
</feature>
<dbReference type="InterPro" id="IPR013658">
    <property type="entry name" value="SGL"/>
</dbReference>
<gene>
    <name evidence="5" type="ORF">CfE428DRAFT_1068</name>
</gene>
<sequence precursor="true">MNWRRFTLTLFAPLLCLCSRAEDQPLFVATPLTNPGAFTHGIEGPACDAAGNIYFVNGPWEQTIQKVTPQGDNEVFVTLPGKSIGNGIRFGRDGTMYVADYTEHNILTVDMRTRAVKLFAHEERMNQPNDLAIAPDGTLYASDPNWDNGDGQLWSIDRHGHVRQLAEKVGTTNGIEVSPDGHTLYVNESVQLCVWAFTIAPDGSLTGKRLLKKFDDFSLDGMRCDVDGNLYVTRQLKGTIVKLSPTGEVLKEFSALGAKPSNVCFGGPDGRTLYITEVEHQRLVQARVDRPGLEWQRWQEAAANRSP</sequence>
<dbReference type="SUPFAM" id="SSF63829">
    <property type="entry name" value="Calcium-dependent phosphotriesterase"/>
    <property type="match status" value="1"/>
</dbReference>
<feature type="chain" id="PRO_5002802802" evidence="3">
    <location>
        <begin position="22"/>
        <end position="307"/>
    </location>
</feature>
<feature type="domain" description="SMP-30/Gluconolactonase/LRE-like region" evidence="4">
    <location>
        <begin position="43"/>
        <end position="277"/>
    </location>
</feature>
<dbReference type="AlphaFoldDB" id="B4CWN0"/>
<dbReference type="InterPro" id="IPR005511">
    <property type="entry name" value="SMP-30"/>
</dbReference>
<keyword evidence="3" id="KW-0732">Signal</keyword>
<name>B4CWN0_9BACT</name>
<comment type="caution">
    <text evidence="5">The sequence shown here is derived from an EMBL/GenBank/DDBJ whole genome shotgun (WGS) entry which is preliminary data.</text>
</comment>
<comment type="cofactor">
    <cofactor evidence="2">
        <name>Zn(2+)</name>
        <dbReference type="ChEBI" id="CHEBI:29105"/>
    </cofactor>
    <text evidence="2">Binds 1 divalent metal cation per subunit.</text>
</comment>
<dbReference type="PRINTS" id="PR01790">
    <property type="entry name" value="SMP30FAMILY"/>
</dbReference>
<dbReference type="GO" id="GO:0046872">
    <property type="term" value="F:metal ion binding"/>
    <property type="evidence" value="ECO:0007669"/>
    <property type="project" value="UniProtKB-KW"/>
</dbReference>
<dbReference type="InParanoid" id="B4CWN0"/>
<dbReference type="Gene3D" id="2.120.10.30">
    <property type="entry name" value="TolB, C-terminal domain"/>
    <property type="match status" value="1"/>
</dbReference>
<dbReference type="eggNOG" id="COG3386">
    <property type="taxonomic scope" value="Bacteria"/>
</dbReference>
<protein>
    <submittedName>
        <fullName evidence="5">SMP-30/Gluconolaconase/LRE domain protein</fullName>
    </submittedName>
</protein>
<evidence type="ECO:0000313" key="5">
    <source>
        <dbReference type="EMBL" id="EDY21822.1"/>
    </source>
</evidence>
<organism evidence="5 6">
    <name type="scientific">Chthoniobacter flavus Ellin428</name>
    <dbReference type="NCBI Taxonomy" id="497964"/>
    <lineage>
        <taxon>Bacteria</taxon>
        <taxon>Pseudomonadati</taxon>
        <taxon>Verrucomicrobiota</taxon>
        <taxon>Spartobacteria</taxon>
        <taxon>Chthoniobacterales</taxon>
        <taxon>Chthoniobacteraceae</taxon>
        <taxon>Chthoniobacter</taxon>
    </lineage>
</organism>
<dbReference type="RefSeq" id="WP_006978394.1">
    <property type="nucleotide sequence ID" value="NZ_ABVL01000002.1"/>
</dbReference>
<dbReference type="Proteomes" id="UP000005824">
    <property type="component" value="Unassembled WGS sequence"/>
</dbReference>
<dbReference type="InterPro" id="IPR051262">
    <property type="entry name" value="SMP-30/CGR1_Lactonase"/>
</dbReference>
<feature type="signal peptide" evidence="3">
    <location>
        <begin position="1"/>
        <end position="21"/>
    </location>
</feature>
<feature type="binding site" evidence="2">
    <location>
        <position position="173"/>
    </location>
    <ligand>
        <name>a divalent metal cation</name>
        <dbReference type="ChEBI" id="CHEBI:60240"/>
    </ligand>
</feature>
<accession>B4CWN0</accession>
<dbReference type="STRING" id="497964.CfE428DRAFT_1068"/>